<protein>
    <recommendedName>
        <fullName evidence="1">HTH arsR-type domain-containing protein</fullName>
    </recommendedName>
</protein>
<dbReference type="SUPFAM" id="SSF46785">
    <property type="entry name" value="Winged helix' DNA-binding domain"/>
    <property type="match status" value="1"/>
</dbReference>
<dbReference type="GO" id="GO:0003700">
    <property type="term" value="F:DNA-binding transcription factor activity"/>
    <property type="evidence" value="ECO:0007669"/>
    <property type="project" value="InterPro"/>
</dbReference>
<dbReference type="InterPro" id="IPR036388">
    <property type="entry name" value="WH-like_DNA-bd_sf"/>
</dbReference>
<gene>
    <name evidence="2" type="ORF">CO026_00040</name>
</gene>
<dbReference type="InterPro" id="IPR011991">
    <property type="entry name" value="ArsR-like_HTH"/>
</dbReference>
<dbReference type="AlphaFoldDB" id="A0A2M8FFR3"/>
<dbReference type="InterPro" id="IPR001845">
    <property type="entry name" value="HTH_ArsR_DNA-bd_dom"/>
</dbReference>
<dbReference type="Pfam" id="PF01022">
    <property type="entry name" value="HTH_5"/>
    <property type="match status" value="1"/>
</dbReference>
<dbReference type="EMBL" id="PFRD01000002">
    <property type="protein sequence ID" value="PJC56484.1"/>
    <property type="molecule type" value="Genomic_DNA"/>
</dbReference>
<sequence length="147" mass="16723">MLLWVILWRVTSLGCTLLYIDSHQCNVNKTVDSKIENTMKKSPVKKSYKVPVWVDKSGMDEDELCPDCFKAVGVRSRYKLICLLGKASQGETVGVLTKNLGLSQPTITHHLNILKSLNAVQVVERGRERIYSLNRRAHCFLECKIPY</sequence>
<dbReference type="SMART" id="SM00418">
    <property type="entry name" value="HTH_ARSR"/>
    <property type="match status" value="1"/>
</dbReference>
<dbReference type="InterPro" id="IPR036390">
    <property type="entry name" value="WH_DNA-bd_sf"/>
</dbReference>
<dbReference type="PROSITE" id="PS50987">
    <property type="entry name" value="HTH_ARSR_2"/>
    <property type="match status" value="1"/>
</dbReference>
<dbReference type="Proteomes" id="UP000230391">
    <property type="component" value="Unassembled WGS sequence"/>
</dbReference>
<proteinExistence type="predicted"/>
<dbReference type="PRINTS" id="PR00778">
    <property type="entry name" value="HTHARSR"/>
</dbReference>
<dbReference type="Gene3D" id="1.10.10.10">
    <property type="entry name" value="Winged helix-like DNA-binding domain superfamily/Winged helix DNA-binding domain"/>
    <property type="match status" value="1"/>
</dbReference>
<reference evidence="3" key="1">
    <citation type="submission" date="2017-09" db="EMBL/GenBank/DDBJ databases">
        <title>Depth-based differentiation of microbial function through sediment-hosted aquifers and enrichment of novel symbionts in the deep terrestrial subsurface.</title>
        <authorList>
            <person name="Probst A.J."/>
            <person name="Ladd B."/>
            <person name="Jarett J.K."/>
            <person name="Geller-Mcgrath D.E."/>
            <person name="Sieber C.M.K."/>
            <person name="Emerson J.B."/>
            <person name="Anantharaman K."/>
            <person name="Thomas B.C."/>
            <person name="Malmstrom R."/>
            <person name="Stieglmeier M."/>
            <person name="Klingl A."/>
            <person name="Woyke T."/>
            <person name="Ryan C.M."/>
            <person name="Banfield J.F."/>
        </authorList>
    </citation>
    <scope>NUCLEOTIDE SEQUENCE [LARGE SCALE GENOMIC DNA]</scope>
</reference>
<dbReference type="CDD" id="cd00090">
    <property type="entry name" value="HTH_ARSR"/>
    <property type="match status" value="1"/>
</dbReference>
<accession>A0A2M8FFR3</accession>
<name>A0A2M8FFR3_9BACT</name>
<comment type="caution">
    <text evidence="2">The sequence shown here is derived from an EMBL/GenBank/DDBJ whole genome shotgun (WGS) entry which is preliminary data.</text>
</comment>
<evidence type="ECO:0000259" key="1">
    <source>
        <dbReference type="PROSITE" id="PS50987"/>
    </source>
</evidence>
<organism evidence="2 3">
    <name type="scientific">Candidatus Kaiserbacteria bacterium CG_4_9_14_0_2_um_filter_41_32</name>
    <dbReference type="NCBI Taxonomy" id="1974601"/>
    <lineage>
        <taxon>Bacteria</taxon>
        <taxon>Candidatus Kaiseribacteriota</taxon>
    </lineage>
</organism>
<evidence type="ECO:0000313" key="2">
    <source>
        <dbReference type="EMBL" id="PJC56484.1"/>
    </source>
</evidence>
<feature type="domain" description="HTH arsR-type" evidence="1">
    <location>
        <begin position="57"/>
        <end position="147"/>
    </location>
</feature>
<evidence type="ECO:0000313" key="3">
    <source>
        <dbReference type="Proteomes" id="UP000230391"/>
    </source>
</evidence>